<evidence type="ECO:0000313" key="1">
    <source>
        <dbReference type="EMBL" id="RED37895.1"/>
    </source>
</evidence>
<accession>A0A3D9GPJ0</accession>
<evidence type="ECO:0000313" key="2">
    <source>
        <dbReference type="Proteomes" id="UP000256980"/>
    </source>
</evidence>
<dbReference type="AlphaFoldDB" id="A0A3D9GPJ0"/>
<reference evidence="1 2" key="1">
    <citation type="submission" date="2018-07" db="EMBL/GenBank/DDBJ databases">
        <title>Genomic Encyclopedia of Type Strains, Phase III (KMG-III): the genomes of soil and plant-associated and newly described type strains.</title>
        <authorList>
            <person name="Whitman W."/>
        </authorList>
    </citation>
    <scope>NUCLEOTIDE SEQUENCE [LARGE SCALE GENOMIC DNA]</scope>
    <source>
        <strain evidence="1 2">CECT 7946</strain>
    </source>
</reference>
<dbReference type="Proteomes" id="UP000256980">
    <property type="component" value="Unassembled WGS sequence"/>
</dbReference>
<dbReference type="OrthoDB" id="1424743at2"/>
<protein>
    <submittedName>
        <fullName evidence="1">Uncharacterized protein</fullName>
    </submittedName>
</protein>
<name>A0A3D9GPJ0_9FLAO</name>
<sequence length="256" mass="30230">MKNQFLIYFTVIFTLFACNKQQDELNEMNSFLKTNYEFSNRILKSNRANYYTLIQEKPSLKIEELNQLDSQVDILIFKIDNAILNKDYDLEKIIAESNQIFRELKKIVKYIEDYSFQEFEQPKTNSNELVLNYLKNRLVIATINAFEYANGFTSTEPTYERAVDSVITNKTENGIKLTLTSKFGQSITENRHIVINSIKFNGQEKKIYFKLKDNYSFADIEFDSLQSGTYKIDGVLKFYGRYGEVESWFEREFKVE</sequence>
<dbReference type="EMBL" id="QRDV01000021">
    <property type="protein sequence ID" value="RED37895.1"/>
    <property type="molecule type" value="Genomic_DNA"/>
</dbReference>
<dbReference type="PROSITE" id="PS51257">
    <property type="entry name" value="PROKAR_LIPOPROTEIN"/>
    <property type="match status" value="1"/>
</dbReference>
<proteinExistence type="predicted"/>
<organism evidence="1 2">
    <name type="scientific">Winogradskyella eximia</name>
    <dbReference type="NCBI Taxonomy" id="262006"/>
    <lineage>
        <taxon>Bacteria</taxon>
        <taxon>Pseudomonadati</taxon>
        <taxon>Bacteroidota</taxon>
        <taxon>Flavobacteriia</taxon>
        <taxon>Flavobacteriales</taxon>
        <taxon>Flavobacteriaceae</taxon>
        <taxon>Winogradskyella</taxon>
    </lineage>
</organism>
<keyword evidence="2" id="KW-1185">Reference proteome</keyword>
<gene>
    <name evidence="1" type="ORF">DFQ10_1212</name>
</gene>
<comment type="caution">
    <text evidence="1">The sequence shown here is derived from an EMBL/GenBank/DDBJ whole genome shotgun (WGS) entry which is preliminary data.</text>
</comment>